<sequence length="156" mass="16648">MGMLERRTIEVVTPFLEVDENIEITTLAMVGIIPVKQNLASAAAAAAVGVAFGSAVMVLTSPKKFYIALTDRRLLFFEEHKLSGRPIKKVAWSLPRQLLHTNEPANLLIVARLLLTIDGQANAVKLTFPLPAKRGAAQLAAALNGSTSATTQESGA</sequence>
<keyword evidence="1" id="KW-1133">Transmembrane helix</keyword>
<protein>
    <recommendedName>
        <fullName evidence="4">PH domain-containing protein</fullName>
    </recommendedName>
</protein>
<keyword evidence="3" id="KW-1185">Reference proteome</keyword>
<keyword evidence="1" id="KW-0812">Transmembrane</keyword>
<evidence type="ECO:0000313" key="2">
    <source>
        <dbReference type="EMBL" id="KAA2260079.1"/>
    </source>
</evidence>
<accession>A0A5B2XAT9</accession>
<evidence type="ECO:0000256" key="1">
    <source>
        <dbReference type="SAM" id="Phobius"/>
    </source>
</evidence>
<dbReference type="RefSeq" id="WP_149851208.1">
    <property type="nucleotide sequence ID" value="NZ_VUOB01000037.1"/>
</dbReference>
<dbReference type="AlphaFoldDB" id="A0A5B2XAT9"/>
<evidence type="ECO:0000313" key="3">
    <source>
        <dbReference type="Proteomes" id="UP000323454"/>
    </source>
</evidence>
<reference evidence="2 3" key="2">
    <citation type="submission" date="2019-09" db="EMBL/GenBank/DDBJ databases">
        <authorList>
            <person name="Jin C."/>
        </authorList>
    </citation>
    <scope>NUCLEOTIDE SEQUENCE [LARGE SCALE GENOMIC DNA]</scope>
    <source>
        <strain evidence="2 3">AN110305</strain>
    </source>
</reference>
<proteinExistence type="predicted"/>
<dbReference type="Proteomes" id="UP000323454">
    <property type="component" value="Unassembled WGS sequence"/>
</dbReference>
<name>A0A5B2XAT9_9PSEU</name>
<reference evidence="2 3" key="1">
    <citation type="submission" date="2019-09" db="EMBL/GenBank/DDBJ databases">
        <title>Goodfellowia gen. nov., a new genus of the Pseudonocardineae related to Actinoalloteichus, containing Goodfellowia coeruleoviolacea gen. nov., comb. nov. gen. nov., comb. nov.</title>
        <authorList>
            <person name="Labeda D."/>
        </authorList>
    </citation>
    <scope>NUCLEOTIDE SEQUENCE [LARGE SCALE GENOMIC DNA]</scope>
    <source>
        <strain evidence="2 3">AN110305</strain>
    </source>
</reference>
<gene>
    <name evidence="2" type="ORF">F0L68_20335</name>
</gene>
<dbReference type="OrthoDB" id="4194661at2"/>
<comment type="caution">
    <text evidence="2">The sequence shown here is derived from an EMBL/GenBank/DDBJ whole genome shotgun (WGS) entry which is preliminary data.</text>
</comment>
<evidence type="ECO:0008006" key="4">
    <source>
        <dbReference type="Google" id="ProtNLM"/>
    </source>
</evidence>
<dbReference type="EMBL" id="VUOB01000037">
    <property type="protein sequence ID" value="KAA2260079.1"/>
    <property type="molecule type" value="Genomic_DNA"/>
</dbReference>
<feature type="transmembrane region" description="Helical" evidence="1">
    <location>
        <begin position="39"/>
        <end position="59"/>
    </location>
</feature>
<organism evidence="2 3">
    <name type="scientific">Solihabitans fulvus</name>
    <dbReference type="NCBI Taxonomy" id="1892852"/>
    <lineage>
        <taxon>Bacteria</taxon>
        <taxon>Bacillati</taxon>
        <taxon>Actinomycetota</taxon>
        <taxon>Actinomycetes</taxon>
        <taxon>Pseudonocardiales</taxon>
        <taxon>Pseudonocardiaceae</taxon>
        <taxon>Solihabitans</taxon>
    </lineage>
</organism>
<keyword evidence="1" id="KW-0472">Membrane</keyword>